<keyword evidence="3" id="KW-1185">Reference proteome</keyword>
<dbReference type="GO" id="GO:0003700">
    <property type="term" value="F:DNA-binding transcription factor activity"/>
    <property type="evidence" value="ECO:0007669"/>
    <property type="project" value="TreeGrafter"/>
</dbReference>
<evidence type="ECO:0000313" key="3">
    <source>
        <dbReference type="Proteomes" id="UP000308549"/>
    </source>
</evidence>
<proteinExistence type="predicted"/>
<name>A0A4U0TZ95_9PEZI</name>
<evidence type="ECO:0000313" key="2">
    <source>
        <dbReference type="EMBL" id="TKA27900.1"/>
    </source>
</evidence>
<reference evidence="2 3" key="1">
    <citation type="submission" date="2017-03" db="EMBL/GenBank/DDBJ databases">
        <title>Genomes of endolithic fungi from Antarctica.</title>
        <authorList>
            <person name="Coleine C."/>
            <person name="Masonjones S."/>
            <person name="Stajich J.E."/>
        </authorList>
    </citation>
    <scope>NUCLEOTIDE SEQUENCE [LARGE SCALE GENOMIC DNA]</scope>
    <source>
        <strain evidence="2 3">CCFEE 6315</strain>
    </source>
</reference>
<dbReference type="AlphaFoldDB" id="A0A4U0TZ95"/>
<sequence>MAASICNQTDTRNAYGVGMVSNAFNTSDSSLSYTLVDGTPWGSLEYQLGYDWTTLTLYAGAATPSELSNEAPGCALLLQYQDQTFPEYSSSDTPSAHTTQCSDRWGSSCLDAFTELADSFQYTSSDDLPRCQALAQHVQYNLKNTSCLFFAPLMSVTGGAISGPDVDTSLAQIYGSAQDSCSPILPETYQLYEVLSARQILRTELSADTEDVNMGGRAGYSPVVSVLFDGDDNDSASVQVLSVQTGEVNYVNEKVGNTLQRYEFVWNTQQPWMKVPFAPLFDVCDASSTFGIEIPRRALHIPMLMQAILTLAARMQHMIFGSDDLEARQYHDHCLQYLIPALSAPEHCYDDNVLTTITLLKFYEELDTSAQSKSHLLGSQRLLNTRPEFCFSGGVAEAASWQLLRATIYECTVEDEPWDLCLDSYMQSSVFDRADDASYANRIIYLVGRLVRFHSALRHARHMEWEEYHALREAVARWRKGRSTSFLPLDHREADLDNDRPLPELWMLSPPAVVAD</sequence>
<dbReference type="OrthoDB" id="3695070at2759"/>
<dbReference type="PANTHER" id="PTHR37534:SF25">
    <property type="entry name" value="ZN(II)2CYS6 TRANSCRIPTION FACTOR (EUROFUNG)"/>
    <property type="match status" value="1"/>
</dbReference>
<dbReference type="GO" id="GO:0045944">
    <property type="term" value="P:positive regulation of transcription by RNA polymerase II"/>
    <property type="evidence" value="ECO:0007669"/>
    <property type="project" value="TreeGrafter"/>
</dbReference>
<gene>
    <name evidence="2" type="ORF">B0A50_03965</name>
</gene>
<dbReference type="EMBL" id="NAJL01000020">
    <property type="protein sequence ID" value="TKA27900.1"/>
    <property type="molecule type" value="Genomic_DNA"/>
</dbReference>
<dbReference type="GO" id="GO:0005634">
    <property type="term" value="C:nucleus"/>
    <property type="evidence" value="ECO:0007669"/>
    <property type="project" value="UniProtKB-SubCell"/>
</dbReference>
<organism evidence="2 3">
    <name type="scientific">Salinomyces thailandicus</name>
    <dbReference type="NCBI Taxonomy" id="706561"/>
    <lineage>
        <taxon>Eukaryota</taxon>
        <taxon>Fungi</taxon>
        <taxon>Dikarya</taxon>
        <taxon>Ascomycota</taxon>
        <taxon>Pezizomycotina</taxon>
        <taxon>Dothideomycetes</taxon>
        <taxon>Dothideomycetidae</taxon>
        <taxon>Mycosphaerellales</taxon>
        <taxon>Teratosphaeriaceae</taxon>
        <taxon>Salinomyces</taxon>
    </lineage>
</organism>
<comment type="caution">
    <text evidence="2">The sequence shown here is derived from an EMBL/GenBank/DDBJ whole genome shotgun (WGS) entry which is preliminary data.</text>
</comment>
<keyword evidence="1" id="KW-0539">Nucleus</keyword>
<dbReference type="PANTHER" id="PTHR37534">
    <property type="entry name" value="TRANSCRIPTIONAL ACTIVATOR PROTEIN UGA3"/>
    <property type="match status" value="1"/>
</dbReference>
<protein>
    <submittedName>
        <fullName evidence="2">Uncharacterized protein</fullName>
    </submittedName>
</protein>
<accession>A0A4U0TZ95</accession>
<dbReference type="GO" id="GO:0000976">
    <property type="term" value="F:transcription cis-regulatory region binding"/>
    <property type="evidence" value="ECO:0007669"/>
    <property type="project" value="TreeGrafter"/>
</dbReference>
<dbReference type="Proteomes" id="UP000308549">
    <property type="component" value="Unassembled WGS sequence"/>
</dbReference>
<evidence type="ECO:0000256" key="1">
    <source>
        <dbReference type="ARBA" id="ARBA00023242"/>
    </source>
</evidence>